<dbReference type="Gene3D" id="3.40.1440.10">
    <property type="entry name" value="GIY-YIG endonuclease"/>
    <property type="match status" value="1"/>
</dbReference>
<dbReference type="SUPFAM" id="SSF82771">
    <property type="entry name" value="GIY-YIG endonuclease"/>
    <property type="match status" value="1"/>
</dbReference>
<accession>A0A6C0D3P4</accession>
<dbReference type="PROSITE" id="PS50164">
    <property type="entry name" value="GIY_YIG"/>
    <property type="match status" value="1"/>
</dbReference>
<dbReference type="InterPro" id="IPR035901">
    <property type="entry name" value="GIY-YIG_endonuc_sf"/>
</dbReference>
<dbReference type="InterPro" id="IPR000305">
    <property type="entry name" value="GIY-YIG_endonuc"/>
</dbReference>
<dbReference type="AlphaFoldDB" id="A0A6C0D3P4"/>
<dbReference type="PANTHER" id="PTHR20208:SF13">
    <property type="entry name" value="STRUCTURE-SPECIFIC ENDONUCLEASE SUBUNIT SLX1"/>
    <property type="match status" value="1"/>
</dbReference>
<proteinExistence type="predicted"/>
<name>A0A6C0D3P4_9ZZZZ</name>
<dbReference type="EMBL" id="MN739536">
    <property type="protein sequence ID" value="QHT11666.1"/>
    <property type="molecule type" value="Genomic_DNA"/>
</dbReference>
<evidence type="ECO:0000259" key="1">
    <source>
        <dbReference type="PROSITE" id="PS50164"/>
    </source>
</evidence>
<feature type="domain" description="GIY-YIG" evidence="1">
    <location>
        <begin position="7"/>
        <end position="90"/>
    </location>
</feature>
<dbReference type="InterPro" id="IPR050381">
    <property type="entry name" value="SLX1_endonuclease"/>
</dbReference>
<dbReference type="PANTHER" id="PTHR20208">
    <property type="entry name" value="STRUCTURE-SPECIFIC ENDONUCLEASE SUBUNIT SLX1"/>
    <property type="match status" value="1"/>
</dbReference>
<sequence length="132" mass="15466">MLYNIINMSYVYFIKSTHGSTYIGATVDLDRRIRQHNKLIVGGAHATSMKVAKGEMWSYYCYVENFPTYNEALKFEWRWKHLSRQIQKECPALNPTEKRLEALKRLLALPKSTSKAIPYKDWEKSPNVVYVS</sequence>
<organism evidence="2">
    <name type="scientific">viral metagenome</name>
    <dbReference type="NCBI Taxonomy" id="1070528"/>
    <lineage>
        <taxon>unclassified sequences</taxon>
        <taxon>metagenomes</taxon>
        <taxon>organismal metagenomes</taxon>
    </lineage>
</organism>
<protein>
    <recommendedName>
        <fullName evidence="1">GIY-YIG domain-containing protein</fullName>
    </recommendedName>
</protein>
<dbReference type="Pfam" id="PF01541">
    <property type="entry name" value="GIY-YIG"/>
    <property type="match status" value="1"/>
</dbReference>
<evidence type="ECO:0000313" key="2">
    <source>
        <dbReference type="EMBL" id="QHT11666.1"/>
    </source>
</evidence>
<reference evidence="2" key="1">
    <citation type="journal article" date="2020" name="Nature">
        <title>Giant virus diversity and host interactions through global metagenomics.</title>
        <authorList>
            <person name="Schulz F."/>
            <person name="Roux S."/>
            <person name="Paez-Espino D."/>
            <person name="Jungbluth S."/>
            <person name="Walsh D.A."/>
            <person name="Denef V.J."/>
            <person name="McMahon K.D."/>
            <person name="Konstantinidis K.T."/>
            <person name="Eloe-Fadrosh E.A."/>
            <person name="Kyrpides N.C."/>
            <person name="Woyke T."/>
        </authorList>
    </citation>
    <scope>NUCLEOTIDE SEQUENCE</scope>
    <source>
        <strain evidence="2">GVMAG-M-3300023174-116</strain>
    </source>
</reference>